<feature type="domain" description="UPF3" evidence="2">
    <location>
        <begin position="52"/>
        <end position="88"/>
    </location>
</feature>
<evidence type="ECO:0000313" key="5">
    <source>
        <dbReference type="WBParaSite" id="TCNE_0001038401-mRNA-1"/>
    </source>
</evidence>
<evidence type="ECO:0000256" key="1">
    <source>
        <dbReference type="SAM" id="MobiDB-lite"/>
    </source>
</evidence>
<evidence type="ECO:0000313" key="3">
    <source>
        <dbReference type="EMBL" id="VDM41705.1"/>
    </source>
</evidence>
<reference evidence="5" key="1">
    <citation type="submission" date="2016-06" db="UniProtKB">
        <authorList>
            <consortium name="WormBaseParasite"/>
        </authorList>
    </citation>
    <scope>IDENTIFICATION</scope>
</reference>
<dbReference type="Pfam" id="PF03467">
    <property type="entry name" value="Smg4_UPF3"/>
    <property type="match status" value="1"/>
</dbReference>
<feature type="region of interest" description="Disordered" evidence="1">
    <location>
        <begin position="18"/>
        <end position="48"/>
    </location>
</feature>
<proteinExistence type="predicted"/>
<accession>A0A183UPG4</accession>
<dbReference type="InterPro" id="IPR005120">
    <property type="entry name" value="UPF3_dom"/>
</dbReference>
<sequence length="123" mass="13946">MSRTSSFDLEWLMEKSRKENADSEGCVGDCSMKNDTSSTTPENKEKVKRKAPIKIVLRRLPRGMTWEELQTQLDPLPETEFTQFVSAGPDHQRTGCPVIETGEDELPPHISVEFLTHRSAEVL</sequence>
<dbReference type="Gene3D" id="3.30.70.330">
    <property type="match status" value="1"/>
</dbReference>
<reference evidence="3 4" key="2">
    <citation type="submission" date="2018-11" db="EMBL/GenBank/DDBJ databases">
        <authorList>
            <consortium name="Pathogen Informatics"/>
        </authorList>
    </citation>
    <scope>NUCLEOTIDE SEQUENCE [LARGE SCALE GENOMIC DNA]</scope>
</reference>
<name>A0A183UPG4_TOXCA</name>
<keyword evidence="4" id="KW-1185">Reference proteome</keyword>
<gene>
    <name evidence="3" type="ORF">TCNE_LOCUS10384</name>
</gene>
<dbReference type="WBParaSite" id="TCNE_0001038401-mRNA-1">
    <property type="protein sequence ID" value="TCNE_0001038401-mRNA-1"/>
    <property type="gene ID" value="TCNE_0001038401"/>
</dbReference>
<dbReference type="AlphaFoldDB" id="A0A183UPG4"/>
<dbReference type="InterPro" id="IPR012677">
    <property type="entry name" value="Nucleotide-bd_a/b_plait_sf"/>
</dbReference>
<dbReference type="EMBL" id="UYWY01020482">
    <property type="protein sequence ID" value="VDM41705.1"/>
    <property type="molecule type" value="Genomic_DNA"/>
</dbReference>
<organism evidence="4 5">
    <name type="scientific">Toxocara canis</name>
    <name type="common">Canine roundworm</name>
    <dbReference type="NCBI Taxonomy" id="6265"/>
    <lineage>
        <taxon>Eukaryota</taxon>
        <taxon>Metazoa</taxon>
        <taxon>Ecdysozoa</taxon>
        <taxon>Nematoda</taxon>
        <taxon>Chromadorea</taxon>
        <taxon>Rhabditida</taxon>
        <taxon>Spirurina</taxon>
        <taxon>Ascaridomorpha</taxon>
        <taxon>Ascaridoidea</taxon>
        <taxon>Toxocaridae</taxon>
        <taxon>Toxocara</taxon>
    </lineage>
</organism>
<protein>
    <submittedName>
        <fullName evidence="5">Smg4_UPF3 domain-containing protein</fullName>
    </submittedName>
</protein>
<evidence type="ECO:0000313" key="4">
    <source>
        <dbReference type="Proteomes" id="UP000050794"/>
    </source>
</evidence>
<evidence type="ECO:0000259" key="2">
    <source>
        <dbReference type="Pfam" id="PF03467"/>
    </source>
</evidence>
<dbReference type="Proteomes" id="UP000050794">
    <property type="component" value="Unassembled WGS sequence"/>
</dbReference>